<dbReference type="AlphaFoldDB" id="A0A8T1RH30"/>
<dbReference type="EMBL" id="CM031809">
    <property type="protein sequence ID" value="KAG6666287.1"/>
    <property type="molecule type" value="Genomic_DNA"/>
</dbReference>
<protein>
    <submittedName>
        <fullName evidence="3">Uncharacterized protein</fullName>
    </submittedName>
</protein>
<gene>
    <name evidence="3" type="ORF">CIPAW_01G020700</name>
</gene>
<accession>A0A8T1RH30</accession>
<feature type="chain" id="PRO_5035892135" evidence="2">
    <location>
        <begin position="29"/>
        <end position="134"/>
    </location>
</feature>
<reference evidence="3" key="1">
    <citation type="submission" date="2020-12" db="EMBL/GenBank/DDBJ databases">
        <title>WGS assembly of Carya illinoinensis cv. Pawnee.</title>
        <authorList>
            <person name="Platts A."/>
            <person name="Shu S."/>
            <person name="Wright S."/>
            <person name="Barry K."/>
            <person name="Edger P."/>
            <person name="Pires J.C."/>
            <person name="Schmutz J."/>
        </authorList>
    </citation>
    <scope>NUCLEOTIDE SEQUENCE</scope>
    <source>
        <tissue evidence="3">Leaf</tissue>
    </source>
</reference>
<evidence type="ECO:0000313" key="3">
    <source>
        <dbReference type="EMBL" id="KAG6666287.1"/>
    </source>
</evidence>
<name>A0A8T1RH30_CARIL</name>
<evidence type="ECO:0000256" key="1">
    <source>
        <dbReference type="SAM" id="MobiDB-lite"/>
    </source>
</evidence>
<sequence>MAQNKILLISACHFFVLIFSQENQFIDGRRLLVGKNNEFQTLQTHNKIHEKETNKHEGKFRDNHDMTTSDAIAQEAVVLSLPTAPTGEGVAPTPLPSAHAMTNDFRPTAPGHSPRIINVSSSRQQLHYSSSLQE</sequence>
<proteinExistence type="predicted"/>
<organism evidence="3 4">
    <name type="scientific">Carya illinoinensis</name>
    <name type="common">Pecan</name>
    <dbReference type="NCBI Taxonomy" id="32201"/>
    <lineage>
        <taxon>Eukaryota</taxon>
        <taxon>Viridiplantae</taxon>
        <taxon>Streptophyta</taxon>
        <taxon>Embryophyta</taxon>
        <taxon>Tracheophyta</taxon>
        <taxon>Spermatophyta</taxon>
        <taxon>Magnoliopsida</taxon>
        <taxon>eudicotyledons</taxon>
        <taxon>Gunneridae</taxon>
        <taxon>Pentapetalae</taxon>
        <taxon>rosids</taxon>
        <taxon>fabids</taxon>
        <taxon>Fagales</taxon>
        <taxon>Juglandaceae</taxon>
        <taxon>Carya</taxon>
    </lineage>
</organism>
<keyword evidence="2" id="KW-0732">Signal</keyword>
<keyword evidence="4" id="KW-1185">Reference proteome</keyword>
<evidence type="ECO:0000256" key="2">
    <source>
        <dbReference type="SAM" id="SignalP"/>
    </source>
</evidence>
<evidence type="ECO:0000313" key="4">
    <source>
        <dbReference type="Proteomes" id="UP000811609"/>
    </source>
</evidence>
<feature type="region of interest" description="Disordered" evidence="1">
    <location>
        <begin position="84"/>
        <end position="113"/>
    </location>
</feature>
<dbReference type="Proteomes" id="UP000811609">
    <property type="component" value="Chromosome 1"/>
</dbReference>
<comment type="caution">
    <text evidence="3">The sequence shown here is derived from an EMBL/GenBank/DDBJ whole genome shotgun (WGS) entry which is preliminary data.</text>
</comment>
<feature type="signal peptide" evidence="2">
    <location>
        <begin position="1"/>
        <end position="28"/>
    </location>
</feature>